<accession>A0ABQ8Q130</accession>
<protein>
    <submittedName>
        <fullName evidence="2">Uncharacterized protein</fullName>
    </submittedName>
</protein>
<dbReference type="Proteomes" id="UP001163828">
    <property type="component" value="Unassembled WGS sequence"/>
</dbReference>
<gene>
    <name evidence="2" type="ORF">F5050DRAFT_918932</name>
</gene>
<evidence type="ECO:0000313" key="2">
    <source>
        <dbReference type="EMBL" id="KAJ3992473.1"/>
    </source>
</evidence>
<reference evidence="2" key="1">
    <citation type="submission" date="2022-08" db="EMBL/GenBank/DDBJ databases">
        <authorList>
            <consortium name="DOE Joint Genome Institute"/>
            <person name="Min B."/>
            <person name="Riley R."/>
            <person name="Sierra-Patev S."/>
            <person name="Naranjo-Ortiz M."/>
            <person name="Looney B."/>
            <person name="Konkel Z."/>
            <person name="Slot J.C."/>
            <person name="Sakamoto Y."/>
            <person name="Steenwyk J.L."/>
            <person name="Rokas A."/>
            <person name="Carro J."/>
            <person name="Camarero S."/>
            <person name="Ferreira P."/>
            <person name="Molpeceres G."/>
            <person name="Ruiz-Duenas F.J."/>
            <person name="Serrano A."/>
            <person name="Henrissat B."/>
            <person name="Drula E."/>
            <person name="Hughes K.W."/>
            <person name="Mata J.L."/>
            <person name="Ishikawa N.K."/>
            <person name="Vargas-Isla R."/>
            <person name="Ushijima S."/>
            <person name="Smith C.A."/>
            <person name="Ahrendt S."/>
            <person name="Andreopoulos W."/>
            <person name="He G."/>
            <person name="Labutti K."/>
            <person name="Lipzen A."/>
            <person name="Ng V."/>
            <person name="Sandor L."/>
            <person name="Barry K."/>
            <person name="Martinez A.T."/>
            <person name="Xiao Y."/>
            <person name="Gibbons J.G."/>
            <person name="Terashima K."/>
            <person name="Hibbett D.S."/>
            <person name="Grigoriev I.V."/>
        </authorList>
    </citation>
    <scope>NUCLEOTIDE SEQUENCE</scope>
    <source>
        <strain evidence="2">TFB10827</strain>
    </source>
</reference>
<feature type="chain" id="PRO_5045161852" evidence="1">
    <location>
        <begin position="24"/>
        <end position="72"/>
    </location>
</feature>
<comment type="caution">
    <text evidence="2">The sequence shown here is derived from an EMBL/GenBank/DDBJ whole genome shotgun (WGS) entry which is preliminary data.</text>
</comment>
<keyword evidence="1" id="KW-0732">Signal</keyword>
<evidence type="ECO:0000313" key="3">
    <source>
        <dbReference type="Proteomes" id="UP001163828"/>
    </source>
</evidence>
<name>A0ABQ8Q130_9AGAR</name>
<organism evidence="2 3">
    <name type="scientific">Lentinula boryana</name>
    <dbReference type="NCBI Taxonomy" id="40481"/>
    <lineage>
        <taxon>Eukaryota</taxon>
        <taxon>Fungi</taxon>
        <taxon>Dikarya</taxon>
        <taxon>Basidiomycota</taxon>
        <taxon>Agaricomycotina</taxon>
        <taxon>Agaricomycetes</taxon>
        <taxon>Agaricomycetidae</taxon>
        <taxon>Agaricales</taxon>
        <taxon>Marasmiineae</taxon>
        <taxon>Omphalotaceae</taxon>
        <taxon>Lentinula</taxon>
    </lineage>
</organism>
<proteinExistence type="predicted"/>
<evidence type="ECO:0000256" key="1">
    <source>
        <dbReference type="SAM" id="SignalP"/>
    </source>
</evidence>
<feature type="signal peptide" evidence="1">
    <location>
        <begin position="1"/>
        <end position="23"/>
    </location>
</feature>
<keyword evidence="3" id="KW-1185">Reference proteome</keyword>
<sequence length="72" mass="8489">MMLRIVKLVWLSIYISWIGRSSLDEYHKRFKQASGDPSPGVAHLWLPCAKPNHPDKWMCRKRREAQDTTGMY</sequence>
<dbReference type="EMBL" id="MU790853">
    <property type="protein sequence ID" value="KAJ3992473.1"/>
    <property type="molecule type" value="Genomic_DNA"/>
</dbReference>